<dbReference type="Proteomes" id="UP000586305">
    <property type="component" value="Unassembled WGS sequence"/>
</dbReference>
<dbReference type="Pfam" id="PF23840">
    <property type="entry name" value="Phage_tail_terminator"/>
    <property type="match status" value="1"/>
</dbReference>
<evidence type="ECO:0000313" key="1">
    <source>
        <dbReference type="EMBL" id="NOU50264.1"/>
    </source>
</evidence>
<organism evidence="1 2">
    <name type="scientific">Pseudoalteromonas caenipelagi</name>
    <dbReference type="NCBI Taxonomy" id="2726988"/>
    <lineage>
        <taxon>Bacteria</taxon>
        <taxon>Pseudomonadati</taxon>
        <taxon>Pseudomonadota</taxon>
        <taxon>Gammaproteobacteria</taxon>
        <taxon>Alteromonadales</taxon>
        <taxon>Pseudoalteromonadaceae</taxon>
        <taxon>Pseudoalteromonas</taxon>
    </lineage>
</organism>
<dbReference type="EMBL" id="JABBPG010000002">
    <property type="protein sequence ID" value="NOU50264.1"/>
    <property type="molecule type" value="Genomic_DNA"/>
</dbReference>
<dbReference type="InterPro" id="IPR056912">
    <property type="entry name" value="Phage_JBD30_tail_term-like"/>
</dbReference>
<protein>
    <submittedName>
        <fullName evidence="1">Uncharacterized protein</fullName>
    </submittedName>
</protein>
<name>A0A849VE99_9GAMM</name>
<comment type="caution">
    <text evidence="1">The sequence shown here is derived from an EMBL/GenBank/DDBJ whole genome shotgun (WGS) entry which is preliminary data.</text>
</comment>
<keyword evidence="2" id="KW-1185">Reference proteome</keyword>
<accession>A0A849VE99</accession>
<proteinExistence type="predicted"/>
<dbReference type="AlphaFoldDB" id="A0A849VE99"/>
<sequence length="145" mass="16270">MFNFDLNQIETALKRERIANVGMAADFNEARKRPVQSPQLYVLPLDEDYSLAESITGQDEYTITEIFAVMIVIPCIGGNKQSDGQVKQLRGQVKAAIAGLTFKPWQPIQLHRGRIVELNHATNNLIYQCQFKVTGYITVTTKAAL</sequence>
<gene>
    <name evidence="1" type="ORF">HG263_06875</name>
</gene>
<dbReference type="RefSeq" id="WP_171625331.1">
    <property type="nucleotide sequence ID" value="NZ_JABBPG010000002.1"/>
</dbReference>
<evidence type="ECO:0000313" key="2">
    <source>
        <dbReference type="Proteomes" id="UP000586305"/>
    </source>
</evidence>
<reference evidence="1 2" key="1">
    <citation type="submission" date="2020-04" db="EMBL/GenBank/DDBJ databases">
        <title>Pseudoalteromonas caenipelagi sp. nov., isolated from a tidal flat.</title>
        <authorList>
            <person name="Park S."/>
            <person name="Yoon J.-H."/>
        </authorList>
    </citation>
    <scope>NUCLEOTIDE SEQUENCE [LARGE SCALE GENOMIC DNA]</scope>
    <source>
        <strain evidence="1 2">JBTF-M23</strain>
    </source>
</reference>